<evidence type="ECO:0000313" key="2">
    <source>
        <dbReference type="EMBL" id="AKG43856.1"/>
    </source>
</evidence>
<dbReference type="Proteomes" id="UP000034034">
    <property type="component" value="Chromosome"/>
</dbReference>
<keyword evidence="3" id="KW-1185">Reference proteome</keyword>
<name>A0A0F7CP12_9ACTN</name>
<proteinExistence type="predicted"/>
<dbReference type="KEGG" id="sxi:SXIM_24720"/>
<feature type="region of interest" description="Disordered" evidence="1">
    <location>
        <begin position="1"/>
        <end position="42"/>
    </location>
</feature>
<accession>A0A0F7CP12</accession>
<organism evidence="2 3">
    <name type="scientific">Streptomyces xiamenensis</name>
    <dbReference type="NCBI Taxonomy" id="408015"/>
    <lineage>
        <taxon>Bacteria</taxon>
        <taxon>Bacillati</taxon>
        <taxon>Actinomycetota</taxon>
        <taxon>Actinomycetes</taxon>
        <taxon>Kitasatosporales</taxon>
        <taxon>Streptomycetaceae</taxon>
        <taxon>Streptomyces</taxon>
    </lineage>
</organism>
<evidence type="ECO:0000313" key="3">
    <source>
        <dbReference type="Proteomes" id="UP000034034"/>
    </source>
</evidence>
<dbReference type="HOGENOM" id="CLU_3258780_0_0_11"/>
<protein>
    <submittedName>
        <fullName evidence="2">Uncharacterized protein</fullName>
    </submittedName>
</protein>
<gene>
    <name evidence="2" type="ORF">SXIM_24720</name>
</gene>
<dbReference type="EMBL" id="CP009922">
    <property type="protein sequence ID" value="AKG43856.1"/>
    <property type="molecule type" value="Genomic_DNA"/>
</dbReference>
<evidence type="ECO:0000256" key="1">
    <source>
        <dbReference type="SAM" id="MobiDB-lite"/>
    </source>
</evidence>
<sequence>MRGHASFPPLAGDPVAGTGRAASRAGHRISPQLWPRCARAVR</sequence>
<dbReference type="AlphaFoldDB" id="A0A0F7CP12"/>
<reference evidence="2" key="1">
    <citation type="submission" date="2019-08" db="EMBL/GenBank/DDBJ databases">
        <title>Complete genome sequence of a mangrove-derived Streptomyces xiamenensis.</title>
        <authorList>
            <person name="Xu J."/>
        </authorList>
    </citation>
    <scope>NUCLEOTIDE SEQUENCE</scope>
    <source>
        <strain evidence="2">318</strain>
    </source>
</reference>